<sequence>MFEILVVTMIILSLGTSFLYDKDIYLVYVIFLIPILLVYYFSDIEIVTNLMYCIFGIVGIITFLGKLSLHEGNKPRKYASSMLPLLIFSIIVNVALWDNYSKSLIPGYYDGMGMSNKLAYGFIGDDSWSTELYNSAFEQSIYISVIFIVVYLILLIMDRSRIKRNKSK</sequence>
<feature type="transmembrane region" description="Helical" evidence="1">
    <location>
        <begin position="78"/>
        <end position="97"/>
    </location>
</feature>
<organism evidence="2 3">
    <name type="scientific">Chengkuizengella marina</name>
    <dbReference type="NCBI Taxonomy" id="2507566"/>
    <lineage>
        <taxon>Bacteria</taxon>
        <taxon>Bacillati</taxon>
        <taxon>Bacillota</taxon>
        <taxon>Bacilli</taxon>
        <taxon>Bacillales</taxon>
        <taxon>Paenibacillaceae</taxon>
        <taxon>Chengkuizengella</taxon>
    </lineage>
</organism>
<keyword evidence="1" id="KW-0812">Transmembrane</keyword>
<dbReference type="AlphaFoldDB" id="A0A6N9Q0Y6"/>
<feature type="transmembrane region" description="Helical" evidence="1">
    <location>
        <begin position="24"/>
        <end position="41"/>
    </location>
</feature>
<reference evidence="2 3" key="1">
    <citation type="submission" date="2019-01" db="EMBL/GenBank/DDBJ databases">
        <title>Chengkuizengella sp. nov., isolated from deep-sea sediment of East Pacific Ocean.</title>
        <authorList>
            <person name="Yang J."/>
            <person name="Lai Q."/>
            <person name="Shao Z."/>
        </authorList>
    </citation>
    <scope>NUCLEOTIDE SEQUENCE [LARGE SCALE GENOMIC DNA]</scope>
    <source>
        <strain evidence="2 3">YPA3-1-1</strain>
    </source>
</reference>
<dbReference type="EMBL" id="SIJB01000013">
    <property type="protein sequence ID" value="NBI28423.1"/>
    <property type="molecule type" value="Genomic_DNA"/>
</dbReference>
<dbReference type="RefSeq" id="WP_160645211.1">
    <property type="nucleotide sequence ID" value="NZ_SIJB01000013.1"/>
</dbReference>
<proteinExistence type="predicted"/>
<keyword evidence="3" id="KW-1185">Reference proteome</keyword>
<keyword evidence="1" id="KW-1133">Transmembrane helix</keyword>
<name>A0A6N9Q0Y6_9BACL</name>
<keyword evidence="1" id="KW-0472">Membrane</keyword>
<evidence type="ECO:0000256" key="1">
    <source>
        <dbReference type="SAM" id="Phobius"/>
    </source>
</evidence>
<evidence type="ECO:0000313" key="3">
    <source>
        <dbReference type="Proteomes" id="UP000448943"/>
    </source>
</evidence>
<feature type="transmembrane region" description="Helical" evidence="1">
    <location>
        <begin position="139"/>
        <end position="157"/>
    </location>
</feature>
<accession>A0A6N9Q0Y6</accession>
<comment type="caution">
    <text evidence="2">The sequence shown here is derived from an EMBL/GenBank/DDBJ whole genome shotgun (WGS) entry which is preliminary data.</text>
</comment>
<dbReference type="OrthoDB" id="1798489at2"/>
<protein>
    <submittedName>
        <fullName evidence="2">Uncharacterized protein</fullName>
    </submittedName>
</protein>
<gene>
    <name evidence="2" type="ORF">ERL59_05585</name>
</gene>
<feature type="transmembrane region" description="Helical" evidence="1">
    <location>
        <begin position="47"/>
        <end position="66"/>
    </location>
</feature>
<dbReference type="Proteomes" id="UP000448943">
    <property type="component" value="Unassembled WGS sequence"/>
</dbReference>
<evidence type="ECO:0000313" key="2">
    <source>
        <dbReference type="EMBL" id="NBI28423.1"/>
    </source>
</evidence>